<dbReference type="GO" id="GO:0005615">
    <property type="term" value="C:extracellular space"/>
    <property type="evidence" value="ECO:0007669"/>
    <property type="project" value="TreeGrafter"/>
</dbReference>
<accession>A0A9X3J7S5</accession>
<proteinExistence type="predicted"/>
<keyword evidence="1" id="KW-0732">Signal</keyword>
<evidence type="ECO:0000313" key="3">
    <source>
        <dbReference type="EMBL" id="MCY1721005.1"/>
    </source>
</evidence>
<keyword evidence="4" id="KW-1185">Reference proteome</keyword>
<feature type="chain" id="PRO_5040744715" evidence="1">
    <location>
        <begin position="24"/>
        <end position="200"/>
    </location>
</feature>
<evidence type="ECO:0000256" key="1">
    <source>
        <dbReference type="SAM" id="SignalP"/>
    </source>
</evidence>
<dbReference type="InterPro" id="IPR036378">
    <property type="entry name" value="FAS1_dom_sf"/>
</dbReference>
<sequence length="200" mass="21045">MKTKFRTLGIALVLAVAVVGVNATEVINAVEIEPKMQLEKWMTDNSLFEVNESKSEVGTVVDIAVSNPDFSILVEAVTKADLAGALSADGPFTVFAPTNEAFENLFSQLGVEGIKDLTAEQLAPILTYHVVSGKVMSTDLSNTSVATLNGQKIKVDLSDGAKINDSKVVAADISGNNGVIHVIDKVLIPEAKQKSGGCSN</sequence>
<dbReference type="SUPFAM" id="SSF82153">
    <property type="entry name" value="FAS1 domain"/>
    <property type="match status" value="1"/>
</dbReference>
<dbReference type="PROSITE" id="PS50213">
    <property type="entry name" value="FAS1"/>
    <property type="match status" value="1"/>
</dbReference>
<dbReference type="InterPro" id="IPR050904">
    <property type="entry name" value="Adhesion/Biosynth-related"/>
</dbReference>
<dbReference type="FunFam" id="2.30.180.10:FF:000032">
    <property type="entry name" value="Fasciclin domain-containing protein, putative"/>
    <property type="match status" value="1"/>
</dbReference>
<dbReference type="SMART" id="SM00554">
    <property type="entry name" value="FAS1"/>
    <property type="match status" value="1"/>
</dbReference>
<gene>
    <name evidence="3" type="ORF">OU798_11675</name>
</gene>
<dbReference type="RefSeq" id="WP_343333339.1">
    <property type="nucleotide sequence ID" value="NZ_JAPOHD010000026.1"/>
</dbReference>
<evidence type="ECO:0000259" key="2">
    <source>
        <dbReference type="PROSITE" id="PS50213"/>
    </source>
</evidence>
<feature type="domain" description="FAS1" evidence="2">
    <location>
        <begin position="57"/>
        <end position="187"/>
    </location>
</feature>
<dbReference type="Gene3D" id="2.30.180.10">
    <property type="entry name" value="FAS1 domain"/>
    <property type="match status" value="1"/>
</dbReference>
<dbReference type="InterPro" id="IPR000782">
    <property type="entry name" value="FAS1_domain"/>
</dbReference>
<dbReference type="PANTHER" id="PTHR10900">
    <property type="entry name" value="PERIOSTIN-RELATED"/>
    <property type="match status" value="1"/>
</dbReference>
<dbReference type="EMBL" id="JAPOHD010000026">
    <property type="protein sequence ID" value="MCY1721005.1"/>
    <property type="molecule type" value="Genomic_DNA"/>
</dbReference>
<dbReference type="Proteomes" id="UP001145087">
    <property type="component" value="Unassembled WGS sequence"/>
</dbReference>
<comment type="caution">
    <text evidence="3">The sequence shown here is derived from an EMBL/GenBank/DDBJ whole genome shotgun (WGS) entry which is preliminary data.</text>
</comment>
<protein>
    <submittedName>
        <fullName evidence="3">Fasciclin domain-containing protein</fullName>
    </submittedName>
</protein>
<organism evidence="3 4">
    <name type="scientific">Draconibacterium aestuarii</name>
    <dbReference type="NCBI Taxonomy" id="2998507"/>
    <lineage>
        <taxon>Bacteria</taxon>
        <taxon>Pseudomonadati</taxon>
        <taxon>Bacteroidota</taxon>
        <taxon>Bacteroidia</taxon>
        <taxon>Marinilabiliales</taxon>
        <taxon>Prolixibacteraceae</taxon>
        <taxon>Draconibacterium</taxon>
    </lineage>
</organism>
<feature type="signal peptide" evidence="1">
    <location>
        <begin position="1"/>
        <end position="23"/>
    </location>
</feature>
<evidence type="ECO:0000313" key="4">
    <source>
        <dbReference type="Proteomes" id="UP001145087"/>
    </source>
</evidence>
<name>A0A9X3J7S5_9BACT</name>
<reference evidence="3" key="1">
    <citation type="submission" date="2022-11" db="EMBL/GenBank/DDBJ databases">
        <title>Marilongibacter aestuarii gen. nov., sp. nov., isolated from tidal flat sediment.</title>
        <authorList>
            <person name="Jiayan W."/>
        </authorList>
    </citation>
    <scope>NUCLEOTIDE SEQUENCE</scope>
    <source>
        <strain evidence="3">Z1-6</strain>
    </source>
</reference>
<dbReference type="AlphaFoldDB" id="A0A9X3J7S5"/>
<dbReference type="PANTHER" id="PTHR10900:SF77">
    <property type="entry name" value="FI19380P1"/>
    <property type="match status" value="1"/>
</dbReference>
<dbReference type="Pfam" id="PF02469">
    <property type="entry name" value="Fasciclin"/>
    <property type="match status" value="1"/>
</dbReference>